<dbReference type="OMA" id="TARIPYK"/>
<dbReference type="EMBL" id="GL379833">
    <property type="protein sequence ID" value="EGT51415.1"/>
    <property type="molecule type" value="Genomic_DNA"/>
</dbReference>
<sequence length="344" mass="37962">MADMEDAAPAQPDAALAQPDAALAQPDAAPAQLDAAPDQPDAAPDQLEAAPAQPEAAPAQLDADAAQLDDAPAQPQPDEVVQVRNNFGTKVRHFLASAFIYMVFFTASPCLLLIPPTSVAFAGIRAMYTFFDKPKTGRKSSRFLGNQLKTIPEEDSGISESSGATSSDDETVPNIPNFEFEAISNKLKLLNFSEALPPLILEYLTMFQKVPVLVTLRDVAVLTHEESTTENTIRIQYKKRKLKVMRIKPESIAEILQNSKAADGCPSMIYLFPSADFENTETLAEKLAEKDYENMEKLAENRKFVKEIKLIVAELGEKLEDLEQSDMEFLLIRQDKIHWCNSAF</sequence>
<keyword evidence="2" id="KW-0812">Transmembrane</keyword>
<keyword evidence="4" id="KW-1185">Reference proteome</keyword>
<evidence type="ECO:0000256" key="2">
    <source>
        <dbReference type="SAM" id="Phobius"/>
    </source>
</evidence>
<accession>G0N3A9</accession>
<dbReference type="HOGENOM" id="CLU_069455_0_0_1"/>
<dbReference type="AlphaFoldDB" id="G0N3A9"/>
<protein>
    <submittedName>
        <fullName evidence="3">Uncharacterized protein</fullName>
    </submittedName>
</protein>
<name>G0N3A9_CAEBE</name>
<keyword evidence="2" id="KW-0472">Membrane</keyword>
<evidence type="ECO:0000313" key="4">
    <source>
        <dbReference type="Proteomes" id="UP000008068"/>
    </source>
</evidence>
<dbReference type="InParanoid" id="G0N3A9"/>
<organism evidence="4">
    <name type="scientific">Caenorhabditis brenneri</name>
    <name type="common">Nematode worm</name>
    <dbReference type="NCBI Taxonomy" id="135651"/>
    <lineage>
        <taxon>Eukaryota</taxon>
        <taxon>Metazoa</taxon>
        <taxon>Ecdysozoa</taxon>
        <taxon>Nematoda</taxon>
        <taxon>Chromadorea</taxon>
        <taxon>Rhabditida</taxon>
        <taxon>Rhabditina</taxon>
        <taxon>Rhabditomorpha</taxon>
        <taxon>Rhabditoidea</taxon>
        <taxon>Rhabditidae</taxon>
        <taxon>Peloderinae</taxon>
        <taxon>Caenorhabditis</taxon>
    </lineage>
</organism>
<dbReference type="OrthoDB" id="5811677at2759"/>
<dbReference type="Proteomes" id="UP000008068">
    <property type="component" value="Unassembled WGS sequence"/>
</dbReference>
<evidence type="ECO:0000256" key="1">
    <source>
        <dbReference type="SAM" id="MobiDB-lite"/>
    </source>
</evidence>
<keyword evidence="2" id="KW-1133">Transmembrane helix</keyword>
<feature type="region of interest" description="Disordered" evidence="1">
    <location>
        <begin position="1"/>
        <end position="63"/>
    </location>
</feature>
<evidence type="ECO:0000313" key="3">
    <source>
        <dbReference type="EMBL" id="EGT51415.1"/>
    </source>
</evidence>
<feature type="transmembrane region" description="Helical" evidence="2">
    <location>
        <begin position="94"/>
        <end position="114"/>
    </location>
</feature>
<dbReference type="STRING" id="135651.G0N3A9"/>
<dbReference type="eggNOG" id="ENOG502RYTI">
    <property type="taxonomic scope" value="Eukaryota"/>
</dbReference>
<feature type="region of interest" description="Disordered" evidence="1">
    <location>
        <begin position="153"/>
        <end position="173"/>
    </location>
</feature>
<reference evidence="4" key="1">
    <citation type="submission" date="2011-07" db="EMBL/GenBank/DDBJ databases">
        <authorList>
            <consortium name="Caenorhabditis brenneri Sequencing and Analysis Consortium"/>
            <person name="Wilson R.K."/>
        </authorList>
    </citation>
    <scope>NUCLEOTIDE SEQUENCE [LARGE SCALE GENOMIC DNA]</scope>
    <source>
        <strain evidence="4">PB2801</strain>
    </source>
</reference>
<dbReference type="FunCoup" id="G0N3A9">
    <property type="interactions" value="11"/>
</dbReference>
<gene>
    <name evidence="3" type="ORF">CAEBREN_15797</name>
</gene>
<feature type="compositionally biased region" description="Low complexity" evidence="1">
    <location>
        <begin position="7"/>
        <end position="63"/>
    </location>
</feature>
<proteinExistence type="predicted"/>